<comment type="caution">
    <text evidence="1">The sequence shown here is derived from an EMBL/GenBank/DDBJ whole genome shotgun (WGS) entry which is preliminary data.</text>
</comment>
<dbReference type="RefSeq" id="WP_189685727.1">
    <property type="nucleotide sequence ID" value="NZ_BMYK01000002.1"/>
</dbReference>
<dbReference type="InterPro" id="IPR055762">
    <property type="entry name" value="DUF7338"/>
</dbReference>
<dbReference type="EMBL" id="BMYK01000002">
    <property type="protein sequence ID" value="GHC72610.1"/>
    <property type="molecule type" value="Genomic_DNA"/>
</dbReference>
<dbReference type="Proteomes" id="UP000626210">
    <property type="component" value="Unassembled WGS sequence"/>
</dbReference>
<evidence type="ECO:0000313" key="1">
    <source>
        <dbReference type="EMBL" id="GHC72610.1"/>
    </source>
</evidence>
<protein>
    <submittedName>
        <fullName evidence="1">Uncharacterized protein</fullName>
    </submittedName>
</protein>
<proteinExistence type="predicted"/>
<gene>
    <name evidence="1" type="ORF">GCM10007320_08600</name>
</gene>
<reference evidence="2" key="1">
    <citation type="journal article" date="2019" name="Int. J. Syst. Evol. Microbiol.">
        <title>The Global Catalogue of Microorganisms (GCM) 10K type strain sequencing project: providing services to taxonomists for standard genome sequencing and annotation.</title>
        <authorList>
            <consortium name="The Broad Institute Genomics Platform"/>
            <consortium name="The Broad Institute Genome Sequencing Center for Infectious Disease"/>
            <person name="Wu L."/>
            <person name="Ma J."/>
        </authorList>
    </citation>
    <scope>NUCLEOTIDE SEQUENCE [LARGE SCALE GENOMIC DNA]</scope>
    <source>
        <strain evidence="2">KCTC 23314</strain>
    </source>
</reference>
<name>A0ABQ3FWC9_9BURK</name>
<evidence type="ECO:0000313" key="2">
    <source>
        <dbReference type="Proteomes" id="UP000626210"/>
    </source>
</evidence>
<organism evidence="1 2">
    <name type="scientific">Pseudorhodoferax aquiterrae</name>
    <dbReference type="NCBI Taxonomy" id="747304"/>
    <lineage>
        <taxon>Bacteria</taxon>
        <taxon>Pseudomonadati</taxon>
        <taxon>Pseudomonadota</taxon>
        <taxon>Betaproteobacteria</taxon>
        <taxon>Burkholderiales</taxon>
        <taxon>Comamonadaceae</taxon>
    </lineage>
</organism>
<keyword evidence="2" id="KW-1185">Reference proteome</keyword>
<dbReference type="Pfam" id="PF24027">
    <property type="entry name" value="DUF7338"/>
    <property type="match status" value="1"/>
</dbReference>
<sequence length="171" mass="19850">MMVVLKGLVLLLASVLVLLFPPLPMLAVAFARWDDEPTPDQWGTTPTRRGDLPRWARWMQTMDDRLPGGTYEPTVARMLERWGHYWTSVYWIGWRNRAHGLRRTFGRPSTEEAYKASFQPDANGRVYGVRSDGSWYWERRALGFRLVVGHRVYRIKPGEYLAVPTVTVKRG</sequence>
<accession>A0ABQ3FWC9</accession>